<evidence type="ECO:0000256" key="3">
    <source>
        <dbReference type="ARBA" id="ARBA00023235"/>
    </source>
</evidence>
<comment type="catalytic activity">
    <reaction evidence="4 5">
        <text>uridine(38/39/40) in tRNA = pseudouridine(38/39/40) in tRNA</text>
        <dbReference type="Rhea" id="RHEA:22376"/>
        <dbReference type="Rhea" id="RHEA-COMP:10085"/>
        <dbReference type="Rhea" id="RHEA-COMP:10087"/>
        <dbReference type="ChEBI" id="CHEBI:65314"/>
        <dbReference type="ChEBI" id="CHEBI:65315"/>
        <dbReference type="EC" id="5.4.99.12"/>
    </reaction>
</comment>
<proteinExistence type="inferred from homology"/>
<reference evidence="8" key="1">
    <citation type="submission" date="2017-02" db="EMBL/GenBank/DDBJ databases">
        <authorList>
            <person name="Regsiter A."/>
            <person name="William W."/>
        </authorList>
    </citation>
    <scope>NUCLEOTIDE SEQUENCE</scope>
    <source>
        <strain evidence="8">BdmA 4</strain>
    </source>
</reference>
<comment type="similarity">
    <text evidence="1 4 5">Belongs to the tRNA pseudouridine synthase TruA family.</text>
</comment>
<dbReference type="GO" id="GO:0031119">
    <property type="term" value="P:tRNA pseudouridine synthesis"/>
    <property type="evidence" value="ECO:0007669"/>
    <property type="project" value="UniProtKB-UniRule"/>
</dbReference>
<dbReference type="InterPro" id="IPR001406">
    <property type="entry name" value="PsdUridine_synth_TruA"/>
</dbReference>
<feature type="binding site" evidence="4">
    <location>
        <position position="153"/>
    </location>
    <ligand>
        <name>substrate</name>
    </ligand>
</feature>
<feature type="domain" description="Pseudouridine synthase I TruA alpha/beta" evidence="7">
    <location>
        <begin position="51"/>
        <end position="147"/>
    </location>
</feature>
<dbReference type="GO" id="GO:0003723">
    <property type="term" value="F:RNA binding"/>
    <property type="evidence" value="ECO:0007669"/>
    <property type="project" value="InterPro"/>
</dbReference>
<dbReference type="SUPFAM" id="SSF55120">
    <property type="entry name" value="Pseudouridine synthase"/>
    <property type="match status" value="1"/>
</dbReference>
<evidence type="ECO:0000256" key="1">
    <source>
        <dbReference type="ARBA" id="ARBA00009375"/>
    </source>
</evidence>
<feature type="region of interest" description="Disordered" evidence="6">
    <location>
        <begin position="298"/>
        <end position="350"/>
    </location>
</feature>
<dbReference type="HAMAP" id="MF_00171">
    <property type="entry name" value="TruA"/>
    <property type="match status" value="1"/>
</dbReference>
<gene>
    <name evidence="4" type="primary">truA</name>
    <name evidence="8" type="ORF">SPIRO4BDMA_50717</name>
</gene>
<feature type="active site" description="Nucleophile" evidence="4">
    <location>
        <position position="94"/>
    </location>
</feature>
<feature type="region of interest" description="Disordered" evidence="6">
    <location>
        <begin position="1"/>
        <end position="38"/>
    </location>
</feature>
<dbReference type="CDD" id="cd02570">
    <property type="entry name" value="PseudoU_synth_EcTruA"/>
    <property type="match status" value="1"/>
</dbReference>
<dbReference type="PANTHER" id="PTHR11142:SF0">
    <property type="entry name" value="TRNA PSEUDOURIDINE SYNTHASE-LIKE 1"/>
    <property type="match status" value="1"/>
</dbReference>
<name>A0A3P3XSD0_9SPIR</name>
<dbReference type="InterPro" id="IPR020094">
    <property type="entry name" value="TruA/RsuA/RluB/E/F_N"/>
</dbReference>
<accession>A0A3P3XSD0</accession>
<dbReference type="Gene3D" id="3.30.70.660">
    <property type="entry name" value="Pseudouridine synthase I, catalytic domain, C-terminal subdomain"/>
    <property type="match status" value="1"/>
</dbReference>
<comment type="function">
    <text evidence="4">Formation of pseudouridine at positions 38, 39 and 40 in the anticodon stem and loop of transfer RNAs.</text>
</comment>
<dbReference type="InterPro" id="IPR020103">
    <property type="entry name" value="PsdUridine_synth_cat_dom_sf"/>
</dbReference>
<evidence type="ECO:0000256" key="5">
    <source>
        <dbReference type="RuleBase" id="RU003792"/>
    </source>
</evidence>
<dbReference type="PANTHER" id="PTHR11142">
    <property type="entry name" value="PSEUDOURIDYLATE SYNTHASE"/>
    <property type="match status" value="1"/>
</dbReference>
<dbReference type="InterPro" id="IPR020095">
    <property type="entry name" value="PsdUridine_synth_TruA_C"/>
</dbReference>
<feature type="compositionally biased region" description="Basic and acidic residues" evidence="6">
    <location>
        <begin position="309"/>
        <end position="327"/>
    </location>
</feature>
<dbReference type="EMBL" id="FWDO01000005">
    <property type="protein sequence ID" value="SLM19202.1"/>
    <property type="molecule type" value="Genomic_DNA"/>
</dbReference>
<sequence>MQRESSGRTQPPSQRETSGQERVYSEDPSTSRARADFSAKSSVRAVKLVLAYDGSDFSGWQRQKNGRSVQEELEKALAKMHGHEIRVTGAGRTDAGVHAMGQVAGFYTDIKSIAADRFVFALNKLMPRDVRVLSSEEAPPDFHARFDASLRRYRYFLLCGGTPDPFALRYAHSLSYYPRVAVLNAMAAVVLGEHDFSTFASAQDASESRSRHISESIFFFERERLVYQVAGNAFLWRQVRSLVGTFLELERIAESSAHGEALMREMLESRDRGRAGTTAPACGLFLWNVEYGERIHGHTRRRGGAEGSGGRRSESSESKDTRARTTEAEPNPASGGSRLVPGLGWIDEGE</sequence>
<organism evidence="8">
    <name type="scientific">uncultured spirochete</name>
    <dbReference type="NCBI Taxonomy" id="156406"/>
    <lineage>
        <taxon>Bacteria</taxon>
        <taxon>Pseudomonadati</taxon>
        <taxon>Spirochaetota</taxon>
        <taxon>Spirochaetia</taxon>
        <taxon>Spirochaetales</taxon>
        <taxon>environmental samples</taxon>
    </lineage>
</organism>
<evidence type="ECO:0000313" key="8">
    <source>
        <dbReference type="EMBL" id="SLM19202.1"/>
    </source>
</evidence>
<comment type="caution">
    <text evidence="4">Lacks conserved residue(s) required for the propagation of feature annotation.</text>
</comment>
<feature type="domain" description="Pseudouridine synthase I TruA alpha/beta" evidence="7">
    <location>
        <begin position="187"/>
        <end position="291"/>
    </location>
</feature>
<evidence type="ECO:0000256" key="6">
    <source>
        <dbReference type="SAM" id="MobiDB-lite"/>
    </source>
</evidence>
<dbReference type="FunFam" id="3.30.70.580:FF:000001">
    <property type="entry name" value="tRNA pseudouridine synthase A"/>
    <property type="match status" value="1"/>
</dbReference>
<dbReference type="EC" id="5.4.99.12" evidence="4"/>
<dbReference type="Gene3D" id="3.30.70.580">
    <property type="entry name" value="Pseudouridine synthase I, catalytic domain, N-terminal subdomain"/>
    <property type="match status" value="1"/>
</dbReference>
<evidence type="ECO:0000256" key="2">
    <source>
        <dbReference type="ARBA" id="ARBA00022694"/>
    </source>
</evidence>
<dbReference type="AlphaFoldDB" id="A0A3P3XSD0"/>
<evidence type="ECO:0000259" key="7">
    <source>
        <dbReference type="Pfam" id="PF01416"/>
    </source>
</evidence>
<feature type="compositionally biased region" description="Polar residues" evidence="6">
    <location>
        <begin position="7"/>
        <end position="17"/>
    </location>
</feature>
<dbReference type="GO" id="GO:0160147">
    <property type="term" value="F:tRNA pseudouridine(38-40) synthase activity"/>
    <property type="evidence" value="ECO:0007669"/>
    <property type="project" value="UniProtKB-EC"/>
</dbReference>
<protein>
    <recommendedName>
        <fullName evidence="4">tRNA pseudouridine synthase A</fullName>
        <ecNumber evidence="4">5.4.99.12</ecNumber>
    </recommendedName>
    <alternativeName>
        <fullName evidence="4">tRNA pseudouridine(38-40) synthase</fullName>
    </alternativeName>
    <alternativeName>
        <fullName evidence="4">tRNA pseudouridylate synthase I</fullName>
    </alternativeName>
    <alternativeName>
        <fullName evidence="4">tRNA-uridine isomerase I</fullName>
    </alternativeName>
</protein>
<evidence type="ECO:0000256" key="4">
    <source>
        <dbReference type="HAMAP-Rule" id="MF_00171"/>
    </source>
</evidence>
<dbReference type="NCBIfam" id="TIGR00071">
    <property type="entry name" value="hisT_truA"/>
    <property type="match status" value="1"/>
</dbReference>
<dbReference type="InterPro" id="IPR020097">
    <property type="entry name" value="PsdUridine_synth_TruA_a/b_dom"/>
</dbReference>
<keyword evidence="2 4" id="KW-0819">tRNA processing</keyword>
<keyword evidence="3 4" id="KW-0413">Isomerase</keyword>
<dbReference type="Pfam" id="PF01416">
    <property type="entry name" value="PseudoU_synth_1"/>
    <property type="match status" value="2"/>
</dbReference>
<comment type="subunit">
    <text evidence="4">Homodimer.</text>
</comment>